<dbReference type="Pfam" id="PF13359">
    <property type="entry name" value="DDE_Tnp_4"/>
    <property type="match status" value="1"/>
</dbReference>
<dbReference type="Proteomes" id="UP000765509">
    <property type="component" value="Unassembled WGS sequence"/>
</dbReference>
<keyword evidence="5" id="KW-1185">Reference proteome</keyword>
<name>A0A9Q3J4H3_9BASI</name>
<evidence type="ECO:0000259" key="3">
    <source>
        <dbReference type="Pfam" id="PF13359"/>
    </source>
</evidence>
<comment type="caution">
    <text evidence="4">The sequence shown here is derived from an EMBL/GenBank/DDBJ whole genome shotgun (WGS) entry which is preliminary data.</text>
</comment>
<feature type="domain" description="DDE Tnp4" evidence="3">
    <location>
        <begin position="2"/>
        <end position="86"/>
    </location>
</feature>
<reference evidence="4" key="1">
    <citation type="submission" date="2021-03" db="EMBL/GenBank/DDBJ databases">
        <title>Draft genome sequence of rust myrtle Austropuccinia psidii MF-1, a brazilian biotype.</title>
        <authorList>
            <person name="Quecine M.C."/>
            <person name="Pachon D.M.R."/>
            <person name="Bonatelli M.L."/>
            <person name="Correr F.H."/>
            <person name="Franceschini L.M."/>
            <person name="Leite T.F."/>
            <person name="Margarido G.R.A."/>
            <person name="Almeida C.A."/>
            <person name="Ferrarezi J.A."/>
            <person name="Labate C.A."/>
        </authorList>
    </citation>
    <scope>NUCLEOTIDE SEQUENCE</scope>
    <source>
        <strain evidence="4">MF-1</strain>
    </source>
</reference>
<dbReference type="OrthoDB" id="2505871at2759"/>
<dbReference type="InterPro" id="IPR027806">
    <property type="entry name" value="HARBI1_dom"/>
</dbReference>
<keyword evidence="2" id="KW-0479">Metal-binding</keyword>
<evidence type="ECO:0000313" key="4">
    <source>
        <dbReference type="EMBL" id="MBW0556058.1"/>
    </source>
</evidence>
<evidence type="ECO:0000256" key="1">
    <source>
        <dbReference type="ARBA" id="ARBA00001968"/>
    </source>
</evidence>
<protein>
    <recommendedName>
        <fullName evidence="3">DDE Tnp4 domain-containing protein</fullName>
    </recommendedName>
</protein>
<comment type="cofactor">
    <cofactor evidence="1">
        <name>a divalent metal cation</name>
        <dbReference type="ChEBI" id="CHEBI:60240"/>
    </cofactor>
</comment>
<gene>
    <name evidence="4" type="ORF">O181_095773</name>
</gene>
<dbReference type="AlphaFoldDB" id="A0A9Q3J4H3"/>
<evidence type="ECO:0000256" key="2">
    <source>
        <dbReference type="ARBA" id="ARBA00022723"/>
    </source>
</evidence>
<organism evidence="4 5">
    <name type="scientific">Austropuccinia psidii MF-1</name>
    <dbReference type="NCBI Taxonomy" id="1389203"/>
    <lineage>
        <taxon>Eukaryota</taxon>
        <taxon>Fungi</taxon>
        <taxon>Dikarya</taxon>
        <taxon>Basidiomycota</taxon>
        <taxon>Pucciniomycotina</taxon>
        <taxon>Pucciniomycetes</taxon>
        <taxon>Pucciniales</taxon>
        <taxon>Sphaerophragmiaceae</taxon>
        <taxon>Austropuccinia</taxon>
    </lineage>
</organism>
<evidence type="ECO:0000313" key="5">
    <source>
        <dbReference type="Proteomes" id="UP000765509"/>
    </source>
</evidence>
<proteinExistence type="predicted"/>
<sequence length="94" mass="10927">MVYKEMGLFKNPHLFFDKGQYLLADSAYPLTETLIPSFKAPMSNTQINTEFNFCLARARVRNEHVIGILKGRWASLRELRLKLNDKDDITSYVD</sequence>
<accession>A0A9Q3J4H3</accession>
<dbReference type="EMBL" id="AVOT02063307">
    <property type="protein sequence ID" value="MBW0556058.1"/>
    <property type="molecule type" value="Genomic_DNA"/>
</dbReference>
<dbReference type="GO" id="GO:0046872">
    <property type="term" value="F:metal ion binding"/>
    <property type="evidence" value="ECO:0007669"/>
    <property type="project" value="UniProtKB-KW"/>
</dbReference>